<name>A0A934VP95_9BACT</name>
<keyword evidence="2" id="KW-1185">Reference proteome</keyword>
<protein>
    <submittedName>
        <fullName evidence="1">Uncharacterized protein</fullName>
    </submittedName>
</protein>
<dbReference type="EMBL" id="JAENIL010000003">
    <property type="protein sequence ID" value="MBK1875585.1"/>
    <property type="molecule type" value="Genomic_DNA"/>
</dbReference>
<reference evidence="1" key="1">
    <citation type="submission" date="2021-01" db="EMBL/GenBank/DDBJ databases">
        <title>Modified the classification status of verrucomicrobia.</title>
        <authorList>
            <person name="Feng X."/>
        </authorList>
    </citation>
    <scope>NUCLEOTIDE SEQUENCE</scope>
    <source>
        <strain evidence="1">KCTC 13126</strain>
    </source>
</reference>
<dbReference type="RefSeq" id="WP_200353803.1">
    <property type="nucleotide sequence ID" value="NZ_JAENIL010000003.1"/>
</dbReference>
<dbReference type="Gene3D" id="1.20.1290.10">
    <property type="entry name" value="AhpD-like"/>
    <property type="match status" value="1"/>
</dbReference>
<evidence type="ECO:0000313" key="2">
    <source>
        <dbReference type="Proteomes" id="UP000617628"/>
    </source>
</evidence>
<organism evidence="1 2">
    <name type="scientific">Pelagicoccus mobilis</name>
    <dbReference type="NCBI Taxonomy" id="415221"/>
    <lineage>
        <taxon>Bacteria</taxon>
        <taxon>Pseudomonadati</taxon>
        <taxon>Verrucomicrobiota</taxon>
        <taxon>Opitutia</taxon>
        <taxon>Puniceicoccales</taxon>
        <taxon>Pelagicoccaceae</taxon>
        <taxon>Pelagicoccus</taxon>
    </lineage>
</organism>
<dbReference type="Proteomes" id="UP000617628">
    <property type="component" value="Unassembled WGS sequence"/>
</dbReference>
<comment type="caution">
    <text evidence="1">The sequence shown here is derived from an EMBL/GenBank/DDBJ whole genome shotgun (WGS) entry which is preliminary data.</text>
</comment>
<gene>
    <name evidence="1" type="ORF">JIN87_01830</name>
</gene>
<evidence type="ECO:0000313" key="1">
    <source>
        <dbReference type="EMBL" id="MBK1875585.1"/>
    </source>
</evidence>
<dbReference type="InterPro" id="IPR029032">
    <property type="entry name" value="AhpD-like"/>
</dbReference>
<accession>A0A934VP95</accession>
<proteinExistence type="predicted"/>
<dbReference type="AlphaFoldDB" id="A0A934VP95"/>
<sequence>MNTNTAPDNRAQALQNIEAFEKAYDYDASYMKVMLDEAPEALEVFNHFVPMASHRAHAPLDVYMTAKLTAYRHADCGPCLQLAVRVAQQAGFEDELIAAIVLDQGQLPPHLLRVQAFTKACLEESETCEELRTELKWEHGKATMIELGLVIAAAQVFPIVKRSMGYHTACSLISIDV</sequence>
<dbReference type="SUPFAM" id="SSF69118">
    <property type="entry name" value="AhpD-like"/>
    <property type="match status" value="1"/>
</dbReference>